<evidence type="ECO:0000313" key="2">
    <source>
        <dbReference type="EMBL" id="GGL99368.1"/>
    </source>
</evidence>
<feature type="transmembrane region" description="Helical" evidence="1">
    <location>
        <begin position="42"/>
        <end position="63"/>
    </location>
</feature>
<evidence type="ECO:0000313" key="3">
    <source>
        <dbReference type="Proteomes" id="UP000649829"/>
    </source>
</evidence>
<feature type="transmembrane region" description="Helical" evidence="1">
    <location>
        <begin position="6"/>
        <end position="30"/>
    </location>
</feature>
<evidence type="ECO:0008006" key="4">
    <source>
        <dbReference type="Google" id="ProtNLM"/>
    </source>
</evidence>
<keyword evidence="1" id="KW-1133">Transmembrane helix</keyword>
<organism evidence="2 3">
    <name type="scientific">Pseudooceanicola nanhaiensis</name>
    <dbReference type="NCBI Taxonomy" id="375761"/>
    <lineage>
        <taxon>Bacteria</taxon>
        <taxon>Pseudomonadati</taxon>
        <taxon>Pseudomonadota</taxon>
        <taxon>Alphaproteobacteria</taxon>
        <taxon>Rhodobacterales</taxon>
        <taxon>Paracoccaceae</taxon>
        <taxon>Pseudooceanicola</taxon>
    </lineage>
</organism>
<gene>
    <name evidence="2" type="ORF">GCM10011534_21520</name>
</gene>
<keyword evidence="1" id="KW-0472">Membrane</keyword>
<proteinExistence type="predicted"/>
<keyword evidence="1" id="KW-0812">Transmembrane</keyword>
<reference evidence="2" key="2">
    <citation type="submission" date="2020-09" db="EMBL/GenBank/DDBJ databases">
        <authorList>
            <person name="Sun Q."/>
            <person name="Zhou Y."/>
        </authorList>
    </citation>
    <scope>NUCLEOTIDE SEQUENCE</scope>
    <source>
        <strain evidence="2">CGMCC 1.6293</strain>
    </source>
</reference>
<comment type="caution">
    <text evidence="2">The sequence shown here is derived from an EMBL/GenBank/DDBJ whole genome shotgun (WGS) entry which is preliminary data.</text>
</comment>
<accession>A0A917SX81</accession>
<reference evidence="2" key="1">
    <citation type="journal article" date="2014" name="Int. J. Syst. Evol. Microbiol.">
        <title>Complete genome sequence of Corynebacterium casei LMG S-19264T (=DSM 44701T), isolated from a smear-ripened cheese.</title>
        <authorList>
            <consortium name="US DOE Joint Genome Institute (JGI-PGF)"/>
            <person name="Walter F."/>
            <person name="Albersmeier A."/>
            <person name="Kalinowski J."/>
            <person name="Ruckert C."/>
        </authorList>
    </citation>
    <scope>NUCLEOTIDE SEQUENCE</scope>
    <source>
        <strain evidence="2">CGMCC 1.6293</strain>
    </source>
</reference>
<dbReference type="AlphaFoldDB" id="A0A917SX81"/>
<dbReference type="Proteomes" id="UP000649829">
    <property type="component" value="Unassembled WGS sequence"/>
</dbReference>
<dbReference type="InterPro" id="IPR008407">
    <property type="entry name" value="Brnchd-chn_aa_trnsp_AzlD"/>
</dbReference>
<feature type="transmembrane region" description="Helical" evidence="1">
    <location>
        <begin position="89"/>
        <end position="107"/>
    </location>
</feature>
<protein>
    <recommendedName>
        <fullName evidence="4">Branched-chain amino acid transport protein</fullName>
    </recommendedName>
</protein>
<evidence type="ECO:0000256" key="1">
    <source>
        <dbReference type="SAM" id="Phobius"/>
    </source>
</evidence>
<dbReference type="RefSeq" id="WP_028287942.1">
    <property type="nucleotide sequence ID" value="NZ_BMLF01000001.1"/>
</dbReference>
<sequence>MSDHVTLWLVIAGLALGSFGLRFVFLGLVGNRAMPAWLLRHLRYTAVAILPALVAPLVAWPAATGGEPDPARLGATFVTLGVGIATRNVFAGLVTGAATLFILMAWLG</sequence>
<name>A0A917SX81_9RHOB</name>
<dbReference type="Pfam" id="PF05437">
    <property type="entry name" value="AzlD"/>
    <property type="match status" value="1"/>
</dbReference>
<keyword evidence="3" id="KW-1185">Reference proteome</keyword>
<dbReference type="EMBL" id="BMLF01000001">
    <property type="protein sequence ID" value="GGL99368.1"/>
    <property type="molecule type" value="Genomic_DNA"/>
</dbReference>